<comment type="caution">
    <text evidence="1">The sequence shown here is derived from an EMBL/GenBank/DDBJ whole genome shotgun (WGS) entry which is preliminary data.</text>
</comment>
<dbReference type="Proteomes" id="UP001419268">
    <property type="component" value="Unassembled WGS sequence"/>
</dbReference>
<gene>
    <name evidence="1" type="ORF">Scep_007055</name>
</gene>
<evidence type="ECO:0000313" key="1">
    <source>
        <dbReference type="EMBL" id="KAK9148298.1"/>
    </source>
</evidence>
<organism evidence="1 2">
    <name type="scientific">Stephania cephalantha</name>
    <dbReference type="NCBI Taxonomy" id="152367"/>
    <lineage>
        <taxon>Eukaryota</taxon>
        <taxon>Viridiplantae</taxon>
        <taxon>Streptophyta</taxon>
        <taxon>Embryophyta</taxon>
        <taxon>Tracheophyta</taxon>
        <taxon>Spermatophyta</taxon>
        <taxon>Magnoliopsida</taxon>
        <taxon>Ranunculales</taxon>
        <taxon>Menispermaceae</taxon>
        <taxon>Menispermoideae</taxon>
        <taxon>Cissampelideae</taxon>
        <taxon>Stephania</taxon>
    </lineage>
</organism>
<sequence>MTAFKKWRVGGSRFEKASILGKKKRSSEKIWLPCRLFTLNSVTLAILPVATKLPVDLDLFDAQRS</sequence>
<evidence type="ECO:0000313" key="2">
    <source>
        <dbReference type="Proteomes" id="UP001419268"/>
    </source>
</evidence>
<dbReference type="AlphaFoldDB" id="A0AAP0PKP6"/>
<accession>A0AAP0PKP6</accession>
<protein>
    <submittedName>
        <fullName evidence="1">Uncharacterized protein</fullName>
    </submittedName>
</protein>
<dbReference type="EMBL" id="JBBNAG010000003">
    <property type="protein sequence ID" value="KAK9148298.1"/>
    <property type="molecule type" value="Genomic_DNA"/>
</dbReference>
<proteinExistence type="predicted"/>
<keyword evidence="2" id="KW-1185">Reference proteome</keyword>
<name>A0AAP0PKP6_9MAGN</name>
<reference evidence="1 2" key="1">
    <citation type="submission" date="2024-01" db="EMBL/GenBank/DDBJ databases">
        <title>Genome assemblies of Stephania.</title>
        <authorList>
            <person name="Yang L."/>
        </authorList>
    </citation>
    <scope>NUCLEOTIDE SEQUENCE [LARGE SCALE GENOMIC DNA]</scope>
    <source>
        <strain evidence="1">JXDWG</strain>
        <tissue evidence="1">Leaf</tissue>
    </source>
</reference>